<evidence type="ECO:0000313" key="3">
    <source>
        <dbReference type="EMBL" id="AJA09616.1"/>
    </source>
</evidence>
<dbReference type="EMBL" id="CP009122">
    <property type="protein sequence ID" value="AJA09616.1"/>
    <property type="molecule type" value="Genomic_DNA"/>
</dbReference>
<dbReference type="GO" id="GO:0003677">
    <property type="term" value="F:DNA binding"/>
    <property type="evidence" value="ECO:0007669"/>
    <property type="project" value="InterPro"/>
</dbReference>
<dbReference type="GO" id="GO:0004803">
    <property type="term" value="F:transposase activity"/>
    <property type="evidence" value="ECO:0007669"/>
    <property type="project" value="InterPro"/>
</dbReference>
<dbReference type="PANTHER" id="PTHR33055:SF3">
    <property type="entry name" value="PUTATIVE TRANSPOSASE FOR IS117-RELATED"/>
    <property type="match status" value="1"/>
</dbReference>
<organism evidence="3 4">
    <name type="scientific">Sphingopyxis fribergensis</name>
    <dbReference type="NCBI Taxonomy" id="1515612"/>
    <lineage>
        <taxon>Bacteria</taxon>
        <taxon>Pseudomonadati</taxon>
        <taxon>Pseudomonadota</taxon>
        <taxon>Alphaproteobacteria</taxon>
        <taxon>Sphingomonadales</taxon>
        <taxon>Sphingomonadaceae</taxon>
        <taxon>Sphingopyxis</taxon>
    </lineage>
</organism>
<dbReference type="KEGG" id="sphk:SKP52_13640"/>
<evidence type="ECO:0000259" key="1">
    <source>
        <dbReference type="Pfam" id="PF01548"/>
    </source>
</evidence>
<dbReference type="GO" id="GO:0006313">
    <property type="term" value="P:DNA transposition"/>
    <property type="evidence" value="ECO:0007669"/>
    <property type="project" value="InterPro"/>
</dbReference>
<evidence type="ECO:0000259" key="2">
    <source>
        <dbReference type="Pfam" id="PF02371"/>
    </source>
</evidence>
<sequence length="340" mass="37300">MRIATIGLDLAKSVFQAHGVDENGATVLVKKLHRKQMLPFFSKLSPCLIGIEACGTAHYWARTLAEMGHEVRLIPPSYVKAYVKRGKSDALDAEAICEAVQRPTMRFVPVKTVEQQAILMTHRARSLLVRQRTMLANALRAHLAELGFVTNPGIANLAKLTDQVLANKDAFPSYASAAVEILIRQIMGVSSQIAVLDQQLAAWHAESEASRRLAAIPGLGVITATAIAAIVTDPDQFRSGRQFAAWLGLTPQQHSTGGKTRLGGISKQGDRYLRRLLVVGATAVMRHIKDKPTPMADWIRKLSEKKPFRVVSVALANKLARIAWVVLTRKEAYGPYQLTT</sequence>
<feature type="domain" description="Transposase IS116/IS110/IS902 C-terminal" evidence="2">
    <location>
        <begin position="211"/>
        <end position="287"/>
    </location>
</feature>
<dbReference type="RefSeq" id="WP_039575463.1">
    <property type="nucleotide sequence ID" value="NZ_CP009122.1"/>
</dbReference>
<dbReference type="Pfam" id="PF01548">
    <property type="entry name" value="DEDD_Tnp_IS110"/>
    <property type="match status" value="1"/>
</dbReference>
<dbReference type="NCBIfam" id="NF033542">
    <property type="entry name" value="transpos_IS110"/>
    <property type="match status" value="1"/>
</dbReference>
<dbReference type="InterPro" id="IPR003346">
    <property type="entry name" value="Transposase_20"/>
</dbReference>
<protein>
    <submittedName>
        <fullName evidence="3">Putative family 20 transposase</fullName>
    </submittedName>
</protein>
<accession>A0A0A7PHN8</accession>
<dbReference type="InterPro" id="IPR002525">
    <property type="entry name" value="Transp_IS110-like_N"/>
</dbReference>
<dbReference type="InterPro" id="IPR047650">
    <property type="entry name" value="Transpos_IS110"/>
</dbReference>
<name>A0A0A7PHN8_9SPHN</name>
<dbReference type="OrthoDB" id="5289737at2"/>
<reference evidence="3 4" key="1">
    <citation type="journal article" date="2015" name="Int. J. Syst. Evol. Microbiol.">
        <title>Description of Sphingopyxis fribergensis sp. nov. - a soil bacterium with the ability to degrade styrene and phenylacetic acid.</title>
        <authorList>
            <person name="Oelschlagel M."/>
            <person name="Ruckert C."/>
            <person name="Kalinowski J."/>
            <person name="Schmidt G."/>
            <person name="Schlomann M."/>
            <person name="Tischler D."/>
        </authorList>
    </citation>
    <scope>NUCLEOTIDE SEQUENCE [LARGE SCALE GENOMIC DNA]</scope>
    <source>
        <strain evidence="3 4">Kp5.2</strain>
    </source>
</reference>
<evidence type="ECO:0000313" key="4">
    <source>
        <dbReference type="Proteomes" id="UP000030907"/>
    </source>
</evidence>
<dbReference type="PANTHER" id="PTHR33055">
    <property type="entry name" value="TRANSPOSASE FOR INSERTION SEQUENCE ELEMENT IS1111A"/>
    <property type="match status" value="1"/>
</dbReference>
<proteinExistence type="predicted"/>
<dbReference type="Proteomes" id="UP000030907">
    <property type="component" value="Chromosome"/>
</dbReference>
<dbReference type="AlphaFoldDB" id="A0A0A7PHN8"/>
<dbReference type="Pfam" id="PF02371">
    <property type="entry name" value="Transposase_20"/>
    <property type="match status" value="1"/>
</dbReference>
<feature type="domain" description="Transposase IS110-like N-terminal" evidence="1">
    <location>
        <begin position="6"/>
        <end position="145"/>
    </location>
</feature>
<gene>
    <name evidence="3" type="ORF">SKP52_13640</name>
</gene>
<keyword evidence="4" id="KW-1185">Reference proteome</keyword>
<dbReference type="HOGENOM" id="CLU_036902_3_1_5"/>